<evidence type="ECO:0000259" key="2">
    <source>
        <dbReference type="Pfam" id="PF02308"/>
    </source>
</evidence>
<dbReference type="PANTHER" id="PTHR39084">
    <property type="entry name" value="MEMBRANE PROTEIN-RELATED"/>
    <property type="match status" value="1"/>
</dbReference>
<sequence>MTDLLDLSIQNTALSQLMMIFAVSLGCGLLIGLEREQSKAKHKTKTFAGFRTFAISSLLGTLCFLFNLEIGITGAILIGAISIASLKSQPDDPGVTTELALIMTYFIGAVCIWNINLAAGLAVTLTILLFAKQSLHGLANQWINESELRDGVLLLALILIALPLVPNQAFWGPVLNPYTILKLLSLILFVQALAHFAKRLLSSKNAIVFSALASGFVSSTATIANLGMEVRNNGANPHVNAGAALMSCVSTLIQMLIIVASISLAWFKIIFLPTIISTIVLSIWALYLMRTSIGDGETIATNDSSRMFSFKNAIIITFALSAIQAAVYALNLWLGSSGLILGTLIASLFEIHAAIAAIVVQAEPDTVQATTLMIALMIGLAAHALAKSINAALTGGYKYALSFIPAQIIHMTVLIIMLWMQQH</sequence>
<dbReference type="PANTHER" id="PTHR39084:SF1">
    <property type="entry name" value="DUF4010 DOMAIN-CONTAINING PROTEIN"/>
    <property type="match status" value="1"/>
</dbReference>
<evidence type="ECO:0000256" key="1">
    <source>
        <dbReference type="SAM" id="Phobius"/>
    </source>
</evidence>
<feature type="transmembrane region" description="Helical" evidence="1">
    <location>
        <begin position="106"/>
        <end position="131"/>
    </location>
</feature>
<feature type="transmembrane region" description="Helical" evidence="1">
    <location>
        <begin position="12"/>
        <end position="33"/>
    </location>
</feature>
<name>A0ABP2TY90_9GAMM</name>
<evidence type="ECO:0008006" key="6">
    <source>
        <dbReference type="Google" id="ProtNLM"/>
    </source>
</evidence>
<feature type="domain" description="MgtC/SapB/SrpB/YhiD N-terminal" evidence="2">
    <location>
        <begin position="22"/>
        <end position="136"/>
    </location>
</feature>
<feature type="domain" description="DUF4010" evidence="3">
    <location>
        <begin position="186"/>
        <end position="395"/>
    </location>
</feature>
<dbReference type="InterPro" id="IPR049177">
    <property type="entry name" value="MgtC_SapB_SrpB_YhiD_N"/>
</dbReference>
<feature type="transmembrane region" description="Helical" evidence="1">
    <location>
        <begin position="177"/>
        <end position="194"/>
    </location>
</feature>
<dbReference type="Proteomes" id="UP000013190">
    <property type="component" value="Unassembled WGS sequence"/>
</dbReference>
<keyword evidence="1" id="KW-0812">Transmembrane</keyword>
<dbReference type="GeneID" id="92835176"/>
<keyword evidence="5" id="KW-1185">Reference proteome</keyword>
<feature type="transmembrane region" description="Helical" evidence="1">
    <location>
        <begin position="152"/>
        <end position="171"/>
    </location>
</feature>
<feature type="transmembrane region" description="Helical" evidence="1">
    <location>
        <begin position="338"/>
        <end position="360"/>
    </location>
</feature>
<protein>
    <recommendedName>
        <fullName evidence="6">MgtC/SapB family protein</fullName>
    </recommendedName>
</protein>
<reference evidence="4 5" key="2">
    <citation type="journal article" date="2016" name="Int. J. Syst. Evol. Microbiol.">
        <title>Taxonomy of haemolytic and/or proteolytic strains of the genus Acinetobacter with the proposal of Acinetobacter courvalinii sp. nov. (genomic species 14 sensu Bouvet &amp; Jeanjean), Acinetobacter dispersus sp. nov. (genomic species 17), Acinetobacter modestus sp. nov., Acinetobacter proteolyticus sp. nov. and Acinetobacter vivianii sp. nov.</title>
        <authorList>
            <person name="Nemec A."/>
            <person name="Radolfova-Krizova L."/>
            <person name="Maixnerova M."/>
            <person name="Vrestiakova E."/>
            <person name="Jezek P."/>
            <person name="Sedo O."/>
        </authorList>
    </citation>
    <scope>NUCLEOTIDE SEQUENCE [LARGE SCALE GENOMIC DNA]</scope>
    <source>
        <strain evidence="4 5">NIPH 236</strain>
    </source>
</reference>
<proteinExistence type="predicted"/>
<accession>A0ABP2TY90</accession>
<gene>
    <name evidence="4" type="ORF">F992_01785</name>
</gene>
<dbReference type="RefSeq" id="WP_004661881.1">
    <property type="nucleotide sequence ID" value="NZ_BMDV01000002.1"/>
</dbReference>
<feature type="transmembrane region" description="Helical" evidence="1">
    <location>
        <begin position="269"/>
        <end position="289"/>
    </location>
</feature>
<dbReference type="InterPro" id="IPR025105">
    <property type="entry name" value="DUF4010"/>
</dbReference>
<organism evidence="4 5">
    <name type="scientific">Acinetobacter modestus</name>
    <dbReference type="NCBI Taxonomy" id="1776740"/>
    <lineage>
        <taxon>Bacteria</taxon>
        <taxon>Pseudomonadati</taxon>
        <taxon>Pseudomonadota</taxon>
        <taxon>Gammaproteobacteria</taxon>
        <taxon>Moraxellales</taxon>
        <taxon>Moraxellaceae</taxon>
        <taxon>Acinetobacter</taxon>
    </lineage>
</organism>
<evidence type="ECO:0000313" key="5">
    <source>
        <dbReference type="Proteomes" id="UP000013190"/>
    </source>
</evidence>
<evidence type="ECO:0000259" key="3">
    <source>
        <dbReference type="Pfam" id="PF13194"/>
    </source>
</evidence>
<keyword evidence="1" id="KW-0472">Membrane</keyword>
<dbReference type="Pfam" id="PF13194">
    <property type="entry name" value="DUF4010"/>
    <property type="match status" value="1"/>
</dbReference>
<feature type="transmembrane region" description="Helical" evidence="1">
    <location>
        <begin position="53"/>
        <end position="86"/>
    </location>
</feature>
<feature type="transmembrane region" description="Helical" evidence="1">
    <location>
        <begin position="239"/>
        <end position="262"/>
    </location>
</feature>
<dbReference type="Pfam" id="PF02308">
    <property type="entry name" value="MgtC"/>
    <property type="match status" value="1"/>
</dbReference>
<keyword evidence="1" id="KW-1133">Transmembrane helix</keyword>
<reference evidence="5" key="1">
    <citation type="submission" date="2013-02" db="EMBL/GenBank/DDBJ databases">
        <title>The Genome Sequence of Acinetobacter sp. NIPH 236.</title>
        <authorList>
            <consortium name="The Broad Institute Genome Sequencing Platform"/>
            <consortium name="The Broad Institute Genome Sequencing Center for Infectious Disease"/>
            <person name="Cerqueira G."/>
            <person name="Feldgarden M."/>
            <person name="Courvalin P."/>
            <person name="Perichon B."/>
            <person name="Grillot-Courvalin C."/>
            <person name="Clermont D."/>
            <person name="Rocha E."/>
            <person name="Yoon E.-J."/>
            <person name="Nemec A."/>
            <person name="Walker B."/>
            <person name="Young S.K."/>
            <person name="Zeng Q."/>
            <person name="Gargeya S."/>
            <person name="Fitzgerald M."/>
            <person name="Haas B."/>
            <person name="Abouelleil A."/>
            <person name="Alvarado L."/>
            <person name="Arachchi H.M."/>
            <person name="Berlin A.M."/>
            <person name="Chapman S.B."/>
            <person name="Dewar J."/>
            <person name="Goldberg J."/>
            <person name="Griggs A."/>
            <person name="Gujja S."/>
            <person name="Hansen M."/>
            <person name="Howarth C."/>
            <person name="Imamovic A."/>
            <person name="Larimer J."/>
            <person name="McCowan C."/>
            <person name="Murphy C."/>
            <person name="Neiman D."/>
            <person name="Pearson M."/>
            <person name="Priest M."/>
            <person name="Roberts A."/>
            <person name="Saif S."/>
            <person name="Shea T."/>
            <person name="Sisk P."/>
            <person name="Sykes S."/>
            <person name="Wortman J."/>
            <person name="Nusbaum C."/>
            <person name="Birren B."/>
        </authorList>
    </citation>
    <scope>NUCLEOTIDE SEQUENCE [LARGE SCALE GENOMIC DNA]</scope>
    <source>
        <strain evidence="5">NIPH 236</strain>
    </source>
</reference>
<evidence type="ECO:0000313" key="4">
    <source>
        <dbReference type="EMBL" id="ENU27178.1"/>
    </source>
</evidence>
<feature type="transmembrane region" description="Helical" evidence="1">
    <location>
        <begin position="398"/>
        <end position="420"/>
    </location>
</feature>
<feature type="transmembrane region" description="Helical" evidence="1">
    <location>
        <begin position="309"/>
        <end position="331"/>
    </location>
</feature>
<feature type="transmembrane region" description="Helical" evidence="1">
    <location>
        <begin position="206"/>
        <end position="227"/>
    </location>
</feature>
<comment type="caution">
    <text evidence="4">The sequence shown here is derived from an EMBL/GenBank/DDBJ whole genome shotgun (WGS) entry which is preliminary data.</text>
</comment>
<dbReference type="EMBL" id="APOJ01000023">
    <property type="protein sequence ID" value="ENU27178.1"/>
    <property type="molecule type" value="Genomic_DNA"/>
</dbReference>
<feature type="transmembrane region" description="Helical" evidence="1">
    <location>
        <begin position="366"/>
        <end position="386"/>
    </location>
</feature>